<organism evidence="2 3">
    <name type="scientific">Tremella mesenterica</name>
    <name type="common">Jelly fungus</name>
    <dbReference type="NCBI Taxonomy" id="5217"/>
    <lineage>
        <taxon>Eukaryota</taxon>
        <taxon>Fungi</taxon>
        <taxon>Dikarya</taxon>
        <taxon>Basidiomycota</taxon>
        <taxon>Agaricomycotina</taxon>
        <taxon>Tremellomycetes</taxon>
        <taxon>Tremellales</taxon>
        <taxon>Tremellaceae</taxon>
        <taxon>Tremella</taxon>
    </lineage>
</organism>
<evidence type="ECO:0000313" key="3">
    <source>
        <dbReference type="Proteomes" id="UP000289152"/>
    </source>
</evidence>
<feature type="region of interest" description="Disordered" evidence="1">
    <location>
        <begin position="1"/>
        <end position="165"/>
    </location>
</feature>
<dbReference type="AlphaFoldDB" id="A0A4Q1BKS3"/>
<sequence length="165" mass="17930">MSTSTPLRMPLGVRYDDLPPRPLLNHPSPGPSSQESSPKNKHKGLGKLRWHLSLGGKKKEEQIKPLSPTSNLLGPSKDGHENGITNDWNIDSDPEDEGQDSYSWIDPSVVGTDGLRVTPPQSDASNPHPPLLRDHSLPSSLQGILTPPLPSRSTVSIQPKSLVTY</sequence>
<gene>
    <name evidence="2" type="ORF">M231_04406</name>
</gene>
<name>A0A4Q1BKS3_TREME</name>
<feature type="compositionally biased region" description="Acidic residues" evidence="1">
    <location>
        <begin position="90"/>
        <end position="99"/>
    </location>
</feature>
<keyword evidence="3" id="KW-1185">Reference proteome</keyword>
<dbReference type="InParanoid" id="A0A4Q1BKS3"/>
<comment type="caution">
    <text evidence="2">The sequence shown here is derived from an EMBL/GenBank/DDBJ whole genome shotgun (WGS) entry which is preliminary data.</text>
</comment>
<feature type="compositionally biased region" description="Polar residues" evidence="1">
    <location>
        <begin position="151"/>
        <end position="165"/>
    </location>
</feature>
<dbReference type="EMBL" id="SDIL01000049">
    <property type="protein sequence ID" value="RXK38364.1"/>
    <property type="molecule type" value="Genomic_DNA"/>
</dbReference>
<dbReference type="VEuPathDB" id="FungiDB:TREMEDRAFT_62419"/>
<evidence type="ECO:0000313" key="2">
    <source>
        <dbReference type="EMBL" id="RXK38364.1"/>
    </source>
</evidence>
<dbReference type="Proteomes" id="UP000289152">
    <property type="component" value="Unassembled WGS sequence"/>
</dbReference>
<proteinExistence type="predicted"/>
<protein>
    <submittedName>
        <fullName evidence="2">Uncharacterized protein</fullName>
    </submittedName>
</protein>
<accession>A0A4Q1BKS3</accession>
<evidence type="ECO:0000256" key="1">
    <source>
        <dbReference type="SAM" id="MobiDB-lite"/>
    </source>
</evidence>
<reference evidence="2 3" key="1">
    <citation type="submission" date="2016-06" db="EMBL/GenBank/DDBJ databases">
        <title>Evolution of pathogenesis and genome organization in the Tremellales.</title>
        <authorList>
            <person name="Cuomo C."/>
            <person name="Litvintseva A."/>
            <person name="Heitman J."/>
            <person name="Chen Y."/>
            <person name="Sun S."/>
            <person name="Springer D."/>
            <person name="Dromer F."/>
            <person name="Young S."/>
            <person name="Zeng Q."/>
            <person name="Chapman S."/>
            <person name="Gujja S."/>
            <person name="Saif S."/>
            <person name="Birren B."/>
        </authorList>
    </citation>
    <scope>NUCLEOTIDE SEQUENCE [LARGE SCALE GENOMIC DNA]</scope>
    <source>
        <strain evidence="2 3">ATCC 28783</strain>
    </source>
</reference>
<feature type="compositionally biased region" description="Basic residues" evidence="1">
    <location>
        <begin position="39"/>
        <end position="50"/>
    </location>
</feature>